<comment type="caution">
    <text evidence="2">The sequence shown here is derived from an EMBL/GenBank/DDBJ whole genome shotgun (WGS) entry which is preliminary data.</text>
</comment>
<gene>
    <name evidence="2" type="ORF">O181_033616</name>
</gene>
<feature type="region of interest" description="Disordered" evidence="1">
    <location>
        <begin position="43"/>
        <end position="127"/>
    </location>
</feature>
<name>A0A9Q3H792_9BASI</name>
<dbReference type="AlphaFoldDB" id="A0A9Q3H792"/>
<dbReference type="OrthoDB" id="2513747at2759"/>
<dbReference type="Proteomes" id="UP000765509">
    <property type="component" value="Unassembled WGS sequence"/>
</dbReference>
<accession>A0A9Q3H792</accession>
<evidence type="ECO:0000256" key="1">
    <source>
        <dbReference type="SAM" id="MobiDB-lite"/>
    </source>
</evidence>
<feature type="compositionally biased region" description="Polar residues" evidence="1">
    <location>
        <begin position="8"/>
        <end position="22"/>
    </location>
</feature>
<dbReference type="EMBL" id="AVOT02012302">
    <property type="protein sequence ID" value="MBW0493901.1"/>
    <property type="molecule type" value="Genomic_DNA"/>
</dbReference>
<keyword evidence="3" id="KW-1185">Reference proteome</keyword>
<feature type="compositionally biased region" description="Acidic residues" evidence="1">
    <location>
        <begin position="87"/>
        <end position="99"/>
    </location>
</feature>
<organism evidence="2 3">
    <name type="scientific">Austropuccinia psidii MF-1</name>
    <dbReference type="NCBI Taxonomy" id="1389203"/>
    <lineage>
        <taxon>Eukaryota</taxon>
        <taxon>Fungi</taxon>
        <taxon>Dikarya</taxon>
        <taxon>Basidiomycota</taxon>
        <taxon>Pucciniomycotina</taxon>
        <taxon>Pucciniomycetes</taxon>
        <taxon>Pucciniales</taxon>
        <taxon>Sphaerophragmiaceae</taxon>
        <taxon>Austropuccinia</taxon>
    </lineage>
</organism>
<reference evidence="2" key="1">
    <citation type="submission" date="2021-03" db="EMBL/GenBank/DDBJ databases">
        <title>Draft genome sequence of rust myrtle Austropuccinia psidii MF-1, a brazilian biotype.</title>
        <authorList>
            <person name="Quecine M.C."/>
            <person name="Pachon D.M.R."/>
            <person name="Bonatelli M.L."/>
            <person name="Correr F.H."/>
            <person name="Franceschini L.M."/>
            <person name="Leite T.F."/>
            <person name="Margarido G.R.A."/>
            <person name="Almeida C.A."/>
            <person name="Ferrarezi J.A."/>
            <person name="Labate C.A."/>
        </authorList>
    </citation>
    <scope>NUCLEOTIDE SEQUENCE</scope>
    <source>
        <strain evidence="2">MF-1</strain>
    </source>
</reference>
<feature type="region of interest" description="Disordered" evidence="1">
    <location>
        <begin position="1"/>
        <end position="30"/>
    </location>
</feature>
<feature type="compositionally biased region" description="Basic and acidic residues" evidence="1">
    <location>
        <begin position="77"/>
        <end position="86"/>
    </location>
</feature>
<protein>
    <submittedName>
        <fullName evidence="2">Uncharacterized protein</fullName>
    </submittedName>
</protein>
<feature type="compositionally biased region" description="Acidic residues" evidence="1">
    <location>
        <begin position="50"/>
        <end position="60"/>
    </location>
</feature>
<evidence type="ECO:0000313" key="3">
    <source>
        <dbReference type="Proteomes" id="UP000765509"/>
    </source>
</evidence>
<sequence length="127" mass="14617">MKIAFLPDTSQSIHGIQHPNKQMNEKRFSKKYWEKATQKYNLSHEIHGDDSDESESDSEDNERSSRSGIGSLSNDKSNSDREKESSDLDENEIMEEDSQMETSQKFPAQIIGESSGMGYGYNWENWK</sequence>
<proteinExistence type="predicted"/>
<evidence type="ECO:0000313" key="2">
    <source>
        <dbReference type="EMBL" id="MBW0493901.1"/>
    </source>
</evidence>